<protein>
    <recommendedName>
        <fullName evidence="3">S1 motif domain-containing protein</fullName>
    </recommendedName>
</protein>
<feature type="domain" description="S1 motif" evidence="3">
    <location>
        <begin position="80"/>
        <end position="160"/>
    </location>
</feature>
<dbReference type="Gene3D" id="2.40.50.140">
    <property type="entry name" value="Nucleic acid-binding proteins"/>
    <property type="match status" value="1"/>
</dbReference>
<dbReference type="Pfam" id="PF00575">
    <property type="entry name" value="S1"/>
    <property type="match status" value="1"/>
</dbReference>
<dbReference type="Gene3D" id="3.30.1490.120">
    <property type="entry name" value="RNA polymerase Rpb7-like, N-terminal domain"/>
    <property type="match status" value="1"/>
</dbReference>
<dbReference type="GO" id="GO:0003676">
    <property type="term" value="F:nucleic acid binding"/>
    <property type="evidence" value="ECO:0007669"/>
    <property type="project" value="InterPro"/>
</dbReference>
<dbReference type="PROSITE" id="PS50126">
    <property type="entry name" value="S1"/>
    <property type="match status" value="1"/>
</dbReference>
<dbReference type="SMART" id="SM00316">
    <property type="entry name" value="S1"/>
    <property type="match status" value="1"/>
</dbReference>
<organism evidence="4">
    <name type="scientific">viral metagenome</name>
    <dbReference type="NCBI Taxonomy" id="1070528"/>
    <lineage>
        <taxon>unclassified sequences</taxon>
        <taxon>metagenomes</taxon>
        <taxon>organismal metagenomes</taxon>
    </lineage>
</organism>
<accession>A0A6C0KUN6</accession>
<dbReference type="InterPro" id="IPR045113">
    <property type="entry name" value="Rpb7-like"/>
</dbReference>
<evidence type="ECO:0000259" key="3">
    <source>
        <dbReference type="PROSITE" id="PS50126"/>
    </source>
</evidence>
<evidence type="ECO:0000313" key="4">
    <source>
        <dbReference type="EMBL" id="QHU20048.1"/>
    </source>
</evidence>
<dbReference type="InterPro" id="IPR003029">
    <property type="entry name" value="S1_domain"/>
</dbReference>
<name>A0A6C0KUN6_9ZZZZ</name>
<dbReference type="GO" id="GO:0006352">
    <property type="term" value="P:DNA-templated transcription initiation"/>
    <property type="evidence" value="ECO:0007669"/>
    <property type="project" value="InterPro"/>
</dbReference>
<dbReference type="PANTHER" id="PTHR12709">
    <property type="entry name" value="DNA-DIRECTED RNA POLYMERASE II, III"/>
    <property type="match status" value="1"/>
</dbReference>
<sequence length="161" mass="18180">MNQLTKSICISPELLTQDIRQNIFSVLKEKFEGIALKEDGFVSNIQNDFRILNNFVSPSMASQIIFKVCFRADVLKPEIGNCFTGKVIAVDERAVIVSVENKMNILIPATRLPDFSFDKTKMTFDGVWKGAKKKIKVGDEICAEIIAIRFEKKFICIGKLN</sequence>
<keyword evidence="2" id="KW-0804">Transcription</keyword>
<dbReference type="SUPFAM" id="SSF50249">
    <property type="entry name" value="Nucleic acid-binding proteins"/>
    <property type="match status" value="1"/>
</dbReference>
<reference evidence="4" key="1">
    <citation type="journal article" date="2020" name="Nature">
        <title>Giant virus diversity and host interactions through global metagenomics.</title>
        <authorList>
            <person name="Schulz F."/>
            <person name="Roux S."/>
            <person name="Paez-Espino D."/>
            <person name="Jungbluth S."/>
            <person name="Walsh D.A."/>
            <person name="Denef V.J."/>
            <person name="McMahon K.D."/>
            <person name="Konstantinidis K.T."/>
            <person name="Eloe-Fadrosh E.A."/>
            <person name="Kyrpides N.C."/>
            <person name="Woyke T."/>
        </authorList>
    </citation>
    <scope>NUCLEOTIDE SEQUENCE</scope>
    <source>
        <strain evidence="4">GVMAG-S-3300013014-136</strain>
    </source>
</reference>
<proteinExistence type="predicted"/>
<dbReference type="GO" id="GO:0000428">
    <property type="term" value="C:DNA-directed RNA polymerase complex"/>
    <property type="evidence" value="ECO:0007669"/>
    <property type="project" value="UniProtKB-KW"/>
</dbReference>
<keyword evidence="1" id="KW-0240">DNA-directed RNA polymerase</keyword>
<evidence type="ECO:0000256" key="2">
    <source>
        <dbReference type="ARBA" id="ARBA00023163"/>
    </source>
</evidence>
<dbReference type="SUPFAM" id="SSF88798">
    <property type="entry name" value="N-terminal, heterodimerisation domain of RBP7 (RpoE)"/>
    <property type="match status" value="1"/>
</dbReference>
<evidence type="ECO:0000256" key="1">
    <source>
        <dbReference type="ARBA" id="ARBA00022478"/>
    </source>
</evidence>
<dbReference type="PANTHER" id="PTHR12709:SF4">
    <property type="entry name" value="DNA-DIRECTED RNA POLYMERASE II SUBUNIT RPB7"/>
    <property type="match status" value="1"/>
</dbReference>
<dbReference type="InterPro" id="IPR012340">
    <property type="entry name" value="NA-bd_OB-fold"/>
</dbReference>
<dbReference type="AlphaFoldDB" id="A0A6C0KUN6"/>
<dbReference type="EMBL" id="MN740961">
    <property type="protein sequence ID" value="QHU20048.1"/>
    <property type="molecule type" value="Genomic_DNA"/>
</dbReference>
<dbReference type="InterPro" id="IPR036898">
    <property type="entry name" value="RNA_pol_Rpb7-like_N_sf"/>
</dbReference>